<protein>
    <submittedName>
        <fullName evidence="3">Uncharacterized protein</fullName>
    </submittedName>
</protein>
<name>A0A914QXP0_9BILA</name>
<dbReference type="Proteomes" id="UP000887578">
    <property type="component" value="Unplaced"/>
</dbReference>
<feature type="compositionally biased region" description="Polar residues" evidence="1">
    <location>
        <begin position="170"/>
        <end position="186"/>
    </location>
</feature>
<evidence type="ECO:0000313" key="2">
    <source>
        <dbReference type="Proteomes" id="UP000887578"/>
    </source>
</evidence>
<dbReference type="AlphaFoldDB" id="A0A914QXP0"/>
<feature type="region of interest" description="Disordered" evidence="1">
    <location>
        <begin position="170"/>
        <end position="229"/>
    </location>
</feature>
<reference evidence="3" key="1">
    <citation type="submission" date="2022-11" db="UniProtKB">
        <authorList>
            <consortium name="WormBaseParasite"/>
        </authorList>
    </citation>
    <scope>IDENTIFICATION</scope>
</reference>
<evidence type="ECO:0000313" key="3">
    <source>
        <dbReference type="WBParaSite" id="PDA_v2.g8625.t1"/>
    </source>
</evidence>
<accession>A0A914QXP0</accession>
<proteinExistence type="predicted"/>
<keyword evidence="2" id="KW-1185">Reference proteome</keyword>
<dbReference type="WBParaSite" id="PDA_v2.g8625.t1">
    <property type="protein sequence ID" value="PDA_v2.g8625.t1"/>
    <property type="gene ID" value="PDA_v2.g8625"/>
</dbReference>
<feature type="compositionally biased region" description="Acidic residues" evidence="1">
    <location>
        <begin position="199"/>
        <end position="227"/>
    </location>
</feature>
<organism evidence="2 3">
    <name type="scientific">Panagrolaimus davidi</name>
    <dbReference type="NCBI Taxonomy" id="227884"/>
    <lineage>
        <taxon>Eukaryota</taxon>
        <taxon>Metazoa</taxon>
        <taxon>Ecdysozoa</taxon>
        <taxon>Nematoda</taxon>
        <taxon>Chromadorea</taxon>
        <taxon>Rhabditida</taxon>
        <taxon>Tylenchina</taxon>
        <taxon>Panagrolaimomorpha</taxon>
        <taxon>Panagrolaimoidea</taxon>
        <taxon>Panagrolaimidae</taxon>
        <taxon>Panagrolaimus</taxon>
    </lineage>
</organism>
<sequence length="412" mass="48611">MKLITFDESKKIVCFEEPILQVQENVLNLKLRDKDPEETITTSFDNIFIRKNYILCSMAQDSSNAMIVVFSTKENCDRIYNAINEVKAHQPQSAAIDENKVFEENFYVPFIKAVQQSADGFQDMKDIILEFVNSLESDERSYYFNIMLDIVFVPCCTNYLQRHLRSNSETLSASDSGINDSTSPRYNTRKRSYNNISREEDEVDESDESDDDESYDDDEETCIDEPTPENSSNYIIFDFVEFLRHGKPRKKLLIFTSPERTHCYEFLSHRTSRKYRCLKCLDQEQDTVIYATIHFNESKTYDFNIDEEHVCEPIEYLPENYQTSLIIKSPNFEFVKHERNGKMHPFLIIFDSGDRNMCYKFGFVCKNKIFYCIDCRHHHNIFITARYIQHGGENAIEFNRLDHLCQPKRYTP</sequence>
<evidence type="ECO:0000256" key="1">
    <source>
        <dbReference type="SAM" id="MobiDB-lite"/>
    </source>
</evidence>